<name>A0AA96LP02_9BACL</name>
<dbReference type="KEGG" id="proo:MJB10_05480"/>
<dbReference type="EMBL" id="CP130319">
    <property type="protein sequence ID" value="WNR45557.1"/>
    <property type="molecule type" value="Genomic_DNA"/>
</dbReference>
<dbReference type="GO" id="GO:0008410">
    <property type="term" value="F:CoA-transferase activity"/>
    <property type="evidence" value="ECO:0007669"/>
    <property type="project" value="TreeGrafter"/>
</dbReference>
<sequence>MAKIGLDYETVKVLNPRLVYGEITGYGREGPCKDKPGQDLLVQSLSGITCLSGDADQGPVPFGLAIADMMAGAHLVQGNNRAWIGSAVANIKKLKLKPESQLFS</sequence>
<evidence type="ECO:0000313" key="3">
    <source>
        <dbReference type="Proteomes" id="UP001304650"/>
    </source>
</evidence>
<gene>
    <name evidence="2" type="ORF">MJB10_05480</name>
</gene>
<evidence type="ECO:0000313" key="2">
    <source>
        <dbReference type="EMBL" id="WNR45557.1"/>
    </source>
</evidence>
<dbReference type="RefSeq" id="WP_314802397.1">
    <property type="nucleotide sequence ID" value="NZ_CP130319.1"/>
</dbReference>
<proteinExistence type="predicted"/>
<dbReference type="InterPro" id="IPR003673">
    <property type="entry name" value="CoA-Trfase_fam_III"/>
</dbReference>
<dbReference type="Proteomes" id="UP001304650">
    <property type="component" value="Chromosome"/>
</dbReference>
<protein>
    <submittedName>
        <fullName evidence="2">CoA transferase</fullName>
    </submittedName>
</protein>
<dbReference type="InterPro" id="IPR050483">
    <property type="entry name" value="CoA-transferase_III_domain"/>
</dbReference>
<organism evidence="2 3">
    <name type="scientific">Paenibacillus roseopurpureus</name>
    <dbReference type="NCBI Taxonomy" id="2918901"/>
    <lineage>
        <taxon>Bacteria</taxon>
        <taxon>Bacillati</taxon>
        <taxon>Bacillota</taxon>
        <taxon>Bacilli</taxon>
        <taxon>Bacillales</taxon>
        <taxon>Paenibacillaceae</taxon>
        <taxon>Paenibacillus</taxon>
    </lineage>
</organism>
<dbReference type="PANTHER" id="PTHR48207">
    <property type="entry name" value="SUCCINATE--HYDROXYMETHYLGLUTARATE COA-TRANSFERASE"/>
    <property type="match status" value="1"/>
</dbReference>
<keyword evidence="1 2" id="KW-0808">Transferase</keyword>
<keyword evidence="3" id="KW-1185">Reference proteome</keyword>
<reference evidence="2" key="1">
    <citation type="submission" date="2022-02" db="EMBL/GenBank/DDBJ databases">
        <title>Paenibacillus sp. MBLB1832 Whole Genome Shotgun Sequencing.</title>
        <authorList>
            <person name="Hwang C.Y."/>
            <person name="Cho E.-S."/>
            <person name="Seo M.-J."/>
        </authorList>
    </citation>
    <scope>NUCLEOTIDE SEQUENCE</scope>
    <source>
        <strain evidence="2">MBLB1832</strain>
    </source>
</reference>
<dbReference type="SUPFAM" id="SSF89796">
    <property type="entry name" value="CoA-transferase family III (CaiB/BaiF)"/>
    <property type="match status" value="1"/>
</dbReference>
<dbReference type="AlphaFoldDB" id="A0AA96LP02"/>
<dbReference type="InterPro" id="IPR023606">
    <property type="entry name" value="CoA-Trfase_III_dom_1_sf"/>
</dbReference>
<evidence type="ECO:0000256" key="1">
    <source>
        <dbReference type="ARBA" id="ARBA00022679"/>
    </source>
</evidence>
<accession>A0AA96LP02</accession>
<dbReference type="PANTHER" id="PTHR48207:SF4">
    <property type="entry name" value="BLL6097 PROTEIN"/>
    <property type="match status" value="1"/>
</dbReference>
<dbReference type="Pfam" id="PF02515">
    <property type="entry name" value="CoA_transf_3"/>
    <property type="match status" value="1"/>
</dbReference>
<dbReference type="Gene3D" id="3.40.50.10540">
    <property type="entry name" value="Crotonobetainyl-coa:carnitine coa-transferase, domain 1"/>
    <property type="match status" value="1"/>
</dbReference>